<reference evidence="2 3" key="1">
    <citation type="submission" date="2013-08" db="EMBL/GenBank/DDBJ databases">
        <title>The genome sequence of Skermanella stibiiresistens.</title>
        <authorList>
            <person name="Zhu W."/>
            <person name="Wang G."/>
        </authorList>
    </citation>
    <scope>NUCLEOTIDE SEQUENCE [LARGE SCALE GENOMIC DNA]</scope>
    <source>
        <strain evidence="2 3">SB22</strain>
    </source>
</reference>
<evidence type="ECO:0000256" key="1">
    <source>
        <dbReference type="PROSITE-ProRule" id="PRU00339"/>
    </source>
</evidence>
<dbReference type="InterPro" id="IPR008884">
    <property type="entry name" value="TylF_MeTrfase"/>
</dbReference>
<sequence length="439" mass="47372">MTELEQAARGLLVAKRYRAARRLLAAQPDLSAQGHALLGRAHLGMKDFEPALDHLRRAAALDPGDIDIRVHLARALTAAGSPHLAVTLLEPLAAAPEVDPPAWEALASAYRLDARYEDAIRLVSRAVAAGGVTGQLLYDQAMCQHALGDAAGALAVWDGLLDSRPDLAAAWFQSHAAALQVIGMDNALDRLRRAAECHGANGKYWAFLAAYALLEGREADAEVIIARPLRDRPHHLALVDGVRALLPRLACDFRLFGCGADLLRHGVALAERTGLVLEFGVRRGTSINHIADAAGQDVHGFDSFEGLPEDWGTQPQGSFTTGLELPPVRPNVTLHPGWFSDTVRPFLAAHPGSLRFANLDSDIYSSTSTVLTALADRLEPGVILVFDEFIGNRTWRDHEYKAFMECAAETAIDYEYAAVCPFTGQVVVRVVASGRATQP</sequence>
<dbReference type="Gene3D" id="1.25.40.10">
    <property type="entry name" value="Tetratricopeptide repeat domain"/>
    <property type="match status" value="2"/>
</dbReference>
<dbReference type="SUPFAM" id="SSF48452">
    <property type="entry name" value="TPR-like"/>
    <property type="match status" value="1"/>
</dbReference>
<dbReference type="InterPro" id="IPR011990">
    <property type="entry name" value="TPR-like_helical_dom_sf"/>
</dbReference>
<dbReference type="InterPro" id="IPR029063">
    <property type="entry name" value="SAM-dependent_MTases_sf"/>
</dbReference>
<dbReference type="InterPro" id="IPR019734">
    <property type="entry name" value="TPR_rpt"/>
</dbReference>
<dbReference type="PANTHER" id="PTHR40036:SF1">
    <property type="entry name" value="MACROCIN O-METHYLTRANSFERASE"/>
    <property type="match status" value="1"/>
</dbReference>
<keyword evidence="2" id="KW-0808">Transferase</keyword>
<proteinExistence type="predicted"/>
<dbReference type="PROSITE" id="PS50005">
    <property type="entry name" value="TPR"/>
    <property type="match status" value="1"/>
</dbReference>
<dbReference type="Proteomes" id="UP000019486">
    <property type="component" value="Unassembled WGS sequence"/>
</dbReference>
<dbReference type="GO" id="GO:0008168">
    <property type="term" value="F:methyltransferase activity"/>
    <property type="evidence" value="ECO:0007669"/>
    <property type="project" value="UniProtKB-KW"/>
</dbReference>
<dbReference type="SUPFAM" id="SSF53335">
    <property type="entry name" value="S-adenosyl-L-methionine-dependent methyltransferases"/>
    <property type="match status" value="1"/>
</dbReference>
<keyword evidence="1" id="KW-0802">TPR repeat</keyword>
<comment type="caution">
    <text evidence="2">The sequence shown here is derived from an EMBL/GenBank/DDBJ whole genome shotgun (WGS) entry which is preliminary data.</text>
</comment>
<name>W9GZV6_9PROT</name>
<feature type="repeat" description="TPR" evidence="1">
    <location>
        <begin position="32"/>
        <end position="65"/>
    </location>
</feature>
<evidence type="ECO:0000313" key="3">
    <source>
        <dbReference type="Proteomes" id="UP000019486"/>
    </source>
</evidence>
<dbReference type="PATRIC" id="fig|1385369.3.peg.4895"/>
<keyword evidence="2" id="KW-0489">Methyltransferase</keyword>
<dbReference type="AlphaFoldDB" id="W9GZV6"/>
<dbReference type="Pfam" id="PF14559">
    <property type="entry name" value="TPR_19"/>
    <property type="match status" value="1"/>
</dbReference>
<organism evidence="2 3">
    <name type="scientific">Skermanella stibiiresistens SB22</name>
    <dbReference type="NCBI Taxonomy" id="1385369"/>
    <lineage>
        <taxon>Bacteria</taxon>
        <taxon>Pseudomonadati</taxon>
        <taxon>Pseudomonadota</taxon>
        <taxon>Alphaproteobacteria</taxon>
        <taxon>Rhodospirillales</taxon>
        <taxon>Azospirillaceae</taxon>
        <taxon>Skermanella</taxon>
    </lineage>
</organism>
<dbReference type="OrthoDB" id="9811332at2"/>
<protein>
    <submittedName>
        <fullName evidence="2">Methyltransferase</fullName>
    </submittedName>
</protein>
<accession>W9GZV6</accession>
<dbReference type="Gene3D" id="3.40.50.150">
    <property type="entry name" value="Vaccinia Virus protein VP39"/>
    <property type="match status" value="1"/>
</dbReference>
<dbReference type="Pfam" id="PF13578">
    <property type="entry name" value="Methyltransf_24"/>
    <property type="match status" value="1"/>
</dbReference>
<keyword evidence="3" id="KW-1185">Reference proteome</keyword>
<dbReference type="EMBL" id="AVFL01000021">
    <property type="protein sequence ID" value="EWY37997.1"/>
    <property type="molecule type" value="Genomic_DNA"/>
</dbReference>
<dbReference type="PANTHER" id="PTHR40036">
    <property type="entry name" value="MACROCIN O-METHYLTRANSFERASE"/>
    <property type="match status" value="1"/>
</dbReference>
<dbReference type="RefSeq" id="WP_037457776.1">
    <property type="nucleotide sequence ID" value="NZ_AVFL01000021.1"/>
</dbReference>
<dbReference type="GO" id="GO:0032259">
    <property type="term" value="P:methylation"/>
    <property type="evidence" value="ECO:0007669"/>
    <property type="project" value="UniProtKB-KW"/>
</dbReference>
<dbReference type="STRING" id="1385369.N825_15215"/>
<gene>
    <name evidence="2" type="ORF">N825_15215</name>
</gene>
<dbReference type="SMART" id="SM00028">
    <property type="entry name" value="TPR"/>
    <property type="match status" value="3"/>
</dbReference>
<evidence type="ECO:0000313" key="2">
    <source>
        <dbReference type="EMBL" id="EWY37997.1"/>
    </source>
</evidence>